<gene>
    <name evidence="3" type="ORF">BDZ90DRAFT_170957</name>
</gene>
<feature type="region of interest" description="Disordered" evidence="1">
    <location>
        <begin position="550"/>
        <end position="572"/>
    </location>
</feature>
<feature type="compositionally biased region" description="Basic and acidic residues" evidence="1">
    <location>
        <begin position="152"/>
        <end position="176"/>
    </location>
</feature>
<evidence type="ECO:0000259" key="2">
    <source>
        <dbReference type="Pfam" id="PF19189"/>
    </source>
</evidence>
<feature type="compositionally biased region" description="Basic and acidic residues" evidence="1">
    <location>
        <begin position="654"/>
        <end position="666"/>
    </location>
</feature>
<feature type="region of interest" description="Disordered" evidence="1">
    <location>
        <begin position="344"/>
        <end position="377"/>
    </location>
</feature>
<feature type="region of interest" description="Disordered" evidence="1">
    <location>
        <begin position="592"/>
        <end position="672"/>
    </location>
</feature>
<dbReference type="PANTHER" id="PTHR39468">
    <property type="entry name" value="CHROMOSOME 7, WHOLE GENOME SHOTGUN SEQUENCE"/>
    <property type="match status" value="1"/>
</dbReference>
<sequence length="672" mass="73900">MSSLRGCRATQRLWAITSTHTARQTQIAATRRHLHASPLLGTQDSSSRSSGKDAAVQDDYDEPREPHEPIAGPSSTALDQDPTEASLNDIIGGGMDTPPQPPSSSSSAFDDLFSGPNPFPRAEQSQFGAQYDPVRRERGAPPSRRPTNSSRYHFEDRYSQRGRRPDQRLSPAERNRSGQNAESRMSQQERDTWMKLLDDISGAFDGMPGGSEGGKQPGDHFTPLERFVHRNQLHPADASSGQRIRSTRDAASRTARAAAAEEATLLRLASLGEQGDFGLAARMEQGELASAVDRAEQAMNLCADEAELWAWAGRDVFGFDADEYARRVRKAKLDTEAKVGRRILGRAGSSNQQIEESQAAAPARQDPDISNPSTLSPPYGVNTPLYAPVLHRLFLQLRNRFNSPHSALSLLHIVRSLGPQSLVLGYTPELLGEAVTTRWEAMRDLGGACDTLRDAKAVGALSRRQRRRRPASIGAEGEDEDRSPVDAVVTAVAKVSEEARMDVLHVRTQHLLEEADRREREAEEGRVAGKSKKEHDDFFADWLKDDEDVSKLEEPTEPNAAEKAPPTTVTTASLPLPALDALRIVDEMSGLAGLARSSKRRESAALRGDLSRRRERGTSAREGHRKRDGERRGPKGGIRGEGQRDLVDFAPSPSRREGGRRERDPHSSWGFL</sequence>
<dbReference type="InterPro" id="IPR040009">
    <property type="entry name" value="Mtf2/C5D6.12-like"/>
</dbReference>
<dbReference type="Pfam" id="PF19189">
    <property type="entry name" value="Mtf2"/>
    <property type="match status" value="1"/>
</dbReference>
<reference evidence="3 4" key="1">
    <citation type="journal article" date="2018" name="Mol. Biol. Evol.">
        <title>Broad Genomic Sampling Reveals a Smut Pathogenic Ancestry of the Fungal Clade Ustilaginomycotina.</title>
        <authorList>
            <person name="Kijpornyongpan T."/>
            <person name="Mondo S.J."/>
            <person name="Barry K."/>
            <person name="Sandor L."/>
            <person name="Lee J."/>
            <person name="Lipzen A."/>
            <person name="Pangilinan J."/>
            <person name="LaButti K."/>
            <person name="Hainaut M."/>
            <person name="Henrissat B."/>
            <person name="Grigoriev I.V."/>
            <person name="Spatafora J.W."/>
            <person name="Aime M.C."/>
        </authorList>
    </citation>
    <scope>NUCLEOTIDE SEQUENCE [LARGE SCALE GENOMIC DNA]</scope>
    <source>
        <strain evidence="3 4">MCA 5214</strain>
    </source>
</reference>
<dbReference type="InterPro" id="IPR043837">
    <property type="entry name" value="Mtf2-like_C"/>
</dbReference>
<feature type="compositionally biased region" description="Polar residues" evidence="1">
    <location>
        <begin position="73"/>
        <end position="86"/>
    </location>
</feature>
<evidence type="ECO:0000256" key="1">
    <source>
        <dbReference type="SAM" id="MobiDB-lite"/>
    </source>
</evidence>
<proteinExistence type="predicted"/>
<feature type="compositionally biased region" description="Polar residues" evidence="1">
    <location>
        <begin position="177"/>
        <end position="186"/>
    </location>
</feature>
<dbReference type="EMBL" id="KZ819667">
    <property type="protein sequence ID" value="PWN27753.1"/>
    <property type="molecule type" value="Genomic_DNA"/>
</dbReference>
<feature type="domain" description="Mtf2-like C-terminal" evidence="2">
    <location>
        <begin position="290"/>
        <end position="454"/>
    </location>
</feature>
<dbReference type="STRING" id="1569628.A0A316UV05"/>
<evidence type="ECO:0000313" key="3">
    <source>
        <dbReference type="EMBL" id="PWN27753.1"/>
    </source>
</evidence>
<dbReference type="Proteomes" id="UP000245884">
    <property type="component" value="Unassembled WGS sequence"/>
</dbReference>
<feature type="region of interest" description="Disordered" evidence="1">
    <location>
        <begin position="25"/>
        <end position="189"/>
    </location>
</feature>
<feature type="region of interest" description="Disordered" evidence="1">
    <location>
        <begin position="460"/>
        <end position="484"/>
    </location>
</feature>
<protein>
    <recommendedName>
        <fullName evidence="2">Mtf2-like C-terminal domain-containing protein</fullName>
    </recommendedName>
</protein>
<keyword evidence="4" id="KW-1185">Reference proteome</keyword>
<accession>A0A316UV05</accession>
<dbReference type="OrthoDB" id="2444174at2759"/>
<dbReference type="AlphaFoldDB" id="A0A316UV05"/>
<name>A0A316UV05_9BASI</name>
<organism evidence="3 4">
    <name type="scientific">Jaminaea rosea</name>
    <dbReference type="NCBI Taxonomy" id="1569628"/>
    <lineage>
        <taxon>Eukaryota</taxon>
        <taxon>Fungi</taxon>
        <taxon>Dikarya</taxon>
        <taxon>Basidiomycota</taxon>
        <taxon>Ustilaginomycotina</taxon>
        <taxon>Exobasidiomycetes</taxon>
        <taxon>Microstromatales</taxon>
        <taxon>Microstromatales incertae sedis</taxon>
        <taxon>Jaminaea</taxon>
    </lineage>
</organism>
<dbReference type="RefSeq" id="XP_025362365.1">
    <property type="nucleotide sequence ID" value="XM_025503690.1"/>
</dbReference>
<dbReference type="GO" id="GO:0005739">
    <property type="term" value="C:mitochondrion"/>
    <property type="evidence" value="ECO:0007669"/>
    <property type="project" value="InterPro"/>
</dbReference>
<dbReference type="PANTHER" id="PTHR39468:SF1">
    <property type="entry name" value="MTF2-LIKE C-TERMINAL DOMAIN-CONTAINING PROTEIN"/>
    <property type="match status" value="1"/>
</dbReference>
<feature type="compositionally biased region" description="Polar residues" evidence="1">
    <location>
        <begin position="40"/>
        <end position="49"/>
    </location>
</feature>
<dbReference type="GeneID" id="37025513"/>
<feature type="compositionally biased region" description="Basic and acidic residues" evidence="1">
    <location>
        <begin position="600"/>
        <end position="633"/>
    </location>
</feature>
<evidence type="ECO:0000313" key="4">
    <source>
        <dbReference type="Proteomes" id="UP000245884"/>
    </source>
</evidence>